<keyword evidence="3" id="KW-0812">Transmembrane</keyword>
<dbReference type="RefSeq" id="XP_062781262.1">
    <property type="nucleotide sequence ID" value="XM_062925211.1"/>
</dbReference>
<comment type="similarity">
    <text evidence="1">Belongs to the oxygen-dependent FAD-linked oxidoreductase family.</text>
</comment>
<dbReference type="Proteomes" id="UP001322277">
    <property type="component" value="Chromosome 5"/>
</dbReference>
<dbReference type="AlphaFoldDB" id="A0AAX4IMN4"/>
<feature type="transmembrane region" description="Helical" evidence="3">
    <location>
        <begin position="21"/>
        <end position="41"/>
    </location>
</feature>
<dbReference type="KEGG" id="cdet:87945555"/>
<evidence type="ECO:0000256" key="2">
    <source>
        <dbReference type="ARBA" id="ARBA00023002"/>
    </source>
</evidence>
<dbReference type="InterPro" id="IPR036318">
    <property type="entry name" value="FAD-bd_PCMH-like_sf"/>
</dbReference>
<dbReference type="GO" id="GO:0050660">
    <property type="term" value="F:flavin adenine dinucleotide binding"/>
    <property type="evidence" value="ECO:0007669"/>
    <property type="project" value="InterPro"/>
</dbReference>
<keyword evidence="3" id="KW-1133">Transmembrane helix</keyword>
<dbReference type="GeneID" id="87945555"/>
<keyword evidence="5" id="KW-1185">Reference proteome</keyword>
<dbReference type="InterPro" id="IPR016167">
    <property type="entry name" value="FAD-bd_PCMH_sub1"/>
</dbReference>
<dbReference type="GO" id="GO:0016491">
    <property type="term" value="F:oxidoreductase activity"/>
    <property type="evidence" value="ECO:0007669"/>
    <property type="project" value="UniProtKB-KW"/>
</dbReference>
<protein>
    <submittedName>
        <fullName evidence="4">Oxygen oxidoreductase covalent FAD-binding, FAD-binding, type PCMH, subdomain 1</fullName>
    </submittedName>
</protein>
<evidence type="ECO:0000313" key="4">
    <source>
        <dbReference type="EMBL" id="WQF84038.1"/>
    </source>
</evidence>
<gene>
    <name evidence="4" type="ORF">CDEST_09052</name>
</gene>
<organism evidence="4 5">
    <name type="scientific">Colletotrichum destructivum</name>
    <dbReference type="NCBI Taxonomy" id="34406"/>
    <lineage>
        <taxon>Eukaryota</taxon>
        <taxon>Fungi</taxon>
        <taxon>Dikarya</taxon>
        <taxon>Ascomycota</taxon>
        <taxon>Pezizomycotina</taxon>
        <taxon>Sordariomycetes</taxon>
        <taxon>Hypocreomycetidae</taxon>
        <taxon>Glomerellales</taxon>
        <taxon>Glomerellaceae</taxon>
        <taxon>Colletotrichum</taxon>
        <taxon>Colletotrichum destructivum species complex</taxon>
    </lineage>
</organism>
<sequence>MSSLYHQTRPGLSITKGSRRNSWSAAAAATVLAGLAAQYFLVPGSVIKTAGTPSAIERCLDDVCAGASDCVQFPSKQDGAADSGSWMRPFNLGLSSVPTAIVRPRNAGEVAGAVKCAMKHNFKVQAKAGGHSYA</sequence>
<dbReference type="Gene3D" id="3.30.43.10">
    <property type="entry name" value="Uridine Diphospho-n-acetylenolpyruvylglucosamine Reductase, domain 2"/>
    <property type="match status" value="1"/>
</dbReference>
<dbReference type="PROSITE" id="PS00862">
    <property type="entry name" value="OX2_COVAL_FAD"/>
    <property type="match status" value="1"/>
</dbReference>
<dbReference type="InterPro" id="IPR006093">
    <property type="entry name" value="Oxy_OxRdtase_FAD_BS"/>
</dbReference>
<reference evidence="5" key="1">
    <citation type="journal article" date="2023" name="bioRxiv">
        <title>Complete genome of the Medicago anthracnose fungus, Colletotrichum destructivum, reveals a mini-chromosome-like region within a core chromosome.</title>
        <authorList>
            <person name="Lapalu N."/>
            <person name="Simon A."/>
            <person name="Lu A."/>
            <person name="Plaumann P.-L."/>
            <person name="Amselem J."/>
            <person name="Pigne S."/>
            <person name="Auger A."/>
            <person name="Koch C."/>
            <person name="Dallery J.-F."/>
            <person name="O'Connell R.J."/>
        </authorList>
    </citation>
    <scope>NUCLEOTIDE SEQUENCE [LARGE SCALE GENOMIC DNA]</scope>
    <source>
        <strain evidence="5">CBS 520.97</strain>
    </source>
</reference>
<evidence type="ECO:0000256" key="3">
    <source>
        <dbReference type="SAM" id="Phobius"/>
    </source>
</evidence>
<evidence type="ECO:0000313" key="5">
    <source>
        <dbReference type="Proteomes" id="UP001322277"/>
    </source>
</evidence>
<name>A0AAX4IMN4_9PEZI</name>
<dbReference type="SUPFAM" id="SSF56176">
    <property type="entry name" value="FAD-binding/transporter-associated domain-like"/>
    <property type="match status" value="1"/>
</dbReference>
<proteinExistence type="inferred from homology"/>
<keyword evidence="2" id="KW-0560">Oxidoreductase</keyword>
<accession>A0AAX4IMN4</accession>
<evidence type="ECO:0000256" key="1">
    <source>
        <dbReference type="ARBA" id="ARBA00005466"/>
    </source>
</evidence>
<keyword evidence="3" id="KW-0472">Membrane</keyword>
<dbReference type="EMBL" id="CP137309">
    <property type="protein sequence ID" value="WQF84038.1"/>
    <property type="molecule type" value="Genomic_DNA"/>
</dbReference>